<reference evidence="2 3" key="2">
    <citation type="submission" date="2018-11" db="EMBL/GenBank/DDBJ databases">
        <authorList>
            <consortium name="Pathogen Informatics"/>
        </authorList>
    </citation>
    <scope>NUCLEOTIDE SEQUENCE [LARGE SCALE GENOMIC DNA]</scope>
</reference>
<dbReference type="OrthoDB" id="6499973at2759"/>
<dbReference type="Pfam" id="PF07690">
    <property type="entry name" value="MFS_1"/>
    <property type="match status" value="1"/>
</dbReference>
<dbReference type="Proteomes" id="UP000274504">
    <property type="component" value="Unassembled WGS sequence"/>
</dbReference>
<dbReference type="InterPro" id="IPR011701">
    <property type="entry name" value="MFS"/>
</dbReference>
<keyword evidence="1" id="KW-1133">Transmembrane helix</keyword>
<keyword evidence="1" id="KW-0472">Membrane</keyword>
<name>A0A158QDS1_HYMDI</name>
<keyword evidence="1" id="KW-0812">Transmembrane</keyword>
<protein>
    <submittedName>
        <fullName evidence="4">MFS domain-containing protein</fullName>
    </submittedName>
</protein>
<feature type="transmembrane region" description="Helical" evidence="1">
    <location>
        <begin position="74"/>
        <end position="92"/>
    </location>
</feature>
<dbReference type="WBParaSite" id="HDID_0000357301-mRNA-1">
    <property type="protein sequence ID" value="HDID_0000357301-mRNA-1"/>
    <property type="gene ID" value="HDID_0000357301"/>
</dbReference>
<evidence type="ECO:0000313" key="2">
    <source>
        <dbReference type="EMBL" id="VDL35293.1"/>
    </source>
</evidence>
<gene>
    <name evidence="2" type="ORF">HDID_LOCUS3572</name>
</gene>
<evidence type="ECO:0000313" key="3">
    <source>
        <dbReference type="Proteomes" id="UP000274504"/>
    </source>
</evidence>
<dbReference type="EMBL" id="UYSG01001117">
    <property type="protein sequence ID" value="VDL35293.1"/>
    <property type="molecule type" value="Genomic_DNA"/>
</dbReference>
<dbReference type="InterPro" id="IPR050327">
    <property type="entry name" value="Proton-linked_MCT"/>
</dbReference>
<proteinExistence type="predicted"/>
<dbReference type="PANTHER" id="PTHR11360">
    <property type="entry name" value="MONOCARBOXYLATE TRANSPORTER"/>
    <property type="match status" value="1"/>
</dbReference>
<reference evidence="4" key="1">
    <citation type="submission" date="2016-04" db="UniProtKB">
        <authorList>
            <consortium name="WormBaseParasite"/>
        </authorList>
    </citation>
    <scope>IDENTIFICATION</scope>
</reference>
<sequence length="406" mass="44426">MLKVQFLTLIKSRTGNIGLSCGLLYFPSLSIVAQWFECRRALAVGLAICGSGIGTCLIAVFFPAAVQTFSWRGLLIIFGAVFFQLAVVIALFRPLEVQQLINLEKSKKKAKERRLRLERERIAAVVRREKLRQVAAGQMLNQRRGANSRVGGIMSRIIEEKFRQRSTSTGSLDGMVITRDNKLISLRTGADYDLVRQAAVAAVCVEGQAGSHGHIGQFSSPSPMRRFSASDRFVNLPPKNSNQPPLPNPRPVVLLSPPHDFSKSGVIRIADAILQKLEAQAVIAPGMRCPDINSVFRRGTSGFQNVLNPEGSTDLSPSETGRQVRRQLSPVQTENYAITIGRSRDPSNATKVTTITNSTTMGIGTGNSLFRPFSAMDSTTIPTLCVSDDSGKVNHFHNLDFLFALT</sequence>
<accession>A0A158QDS1</accession>
<dbReference type="GO" id="GO:0022857">
    <property type="term" value="F:transmembrane transporter activity"/>
    <property type="evidence" value="ECO:0007669"/>
    <property type="project" value="InterPro"/>
</dbReference>
<feature type="transmembrane region" description="Helical" evidence="1">
    <location>
        <begin position="42"/>
        <end position="62"/>
    </location>
</feature>
<feature type="transmembrane region" description="Helical" evidence="1">
    <location>
        <begin position="16"/>
        <end position="36"/>
    </location>
</feature>
<dbReference type="SUPFAM" id="SSF103473">
    <property type="entry name" value="MFS general substrate transporter"/>
    <property type="match status" value="1"/>
</dbReference>
<organism evidence="4">
    <name type="scientific">Hymenolepis diminuta</name>
    <name type="common">Rat tapeworm</name>
    <dbReference type="NCBI Taxonomy" id="6216"/>
    <lineage>
        <taxon>Eukaryota</taxon>
        <taxon>Metazoa</taxon>
        <taxon>Spiralia</taxon>
        <taxon>Lophotrochozoa</taxon>
        <taxon>Platyhelminthes</taxon>
        <taxon>Cestoda</taxon>
        <taxon>Eucestoda</taxon>
        <taxon>Cyclophyllidea</taxon>
        <taxon>Hymenolepididae</taxon>
        <taxon>Hymenolepis</taxon>
    </lineage>
</organism>
<dbReference type="AlphaFoldDB" id="A0A158QDS1"/>
<evidence type="ECO:0000256" key="1">
    <source>
        <dbReference type="SAM" id="Phobius"/>
    </source>
</evidence>
<dbReference type="Gene3D" id="1.20.1250.20">
    <property type="entry name" value="MFS general substrate transporter like domains"/>
    <property type="match status" value="1"/>
</dbReference>
<dbReference type="PANTHER" id="PTHR11360:SF284">
    <property type="entry name" value="EG:103B4.3 PROTEIN-RELATED"/>
    <property type="match status" value="1"/>
</dbReference>
<dbReference type="InterPro" id="IPR036259">
    <property type="entry name" value="MFS_trans_sf"/>
</dbReference>
<evidence type="ECO:0000313" key="4">
    <source>
        <dbReference type="WBParaSite" id="HDID_0000357301-mRNA-1"/>
    </source>
</evidence>